<keyword evidence="1" id="KW-0812">Transmembrane</keyword>
<feature type="non-terminal residue" evidence="2">
    <location>
        <position position="64"/>
    </location>
</feature>
<evidence type="ECO:0000256" key="1">
    <source>
        <dbReference type="SAM" id="Phobius"/>
    </source>
</evidence>
<dbReference type="EMBL" id="HAEA01011429">
    <property type="protein sequence ID" value="SBQ39909.1"/>
    <property type="molecule type" value="Transcribed_RNA"/>
</dbReference>
<protein>
    <submittedName>
        <fullName evidence="2">Uncharacterized protein</fullName>
    </submittedName>
</protein>
<organism evidence="2">
    <name type="scientific">Nothobranchius kadleci</name>
    <name type="common">African annual killifish</name>
    <dbReference type="NCBI Taxonomy" id="1051664"/>
    <lineage>
        <taxon>Eukaryota</taxon>
        <taxon>Metazoa</taxon>
        <taxon>Chordata</taxon>
        <taxon>Craniata</taxon>
        <taxon>Vertebrata</taxon>
        <taxon>Euteleostomi</taxon>
        <taxon>Actinopterygii</taxon>
        <taxon>Neopterygii</taxon>
        <taxon>Teleostei</taxon>
        <taxon>Neoteleostei</taxon>
        <taxon>Acanthomorphata</taxon>
        <taxon>Ovalentaria</taxon>
        <taxon>Atherinomorphae</taxon>
        <taxon>Cyprinodontiformes</taxon>
        <taxon>Nothobranchiidae</taxon>
        <taxon>Nothobranchius</taxon>
    </lineage>
</organism>
<reference evidence="2" key="2">
    <citation type="submission" date="2016-06" db="EMBL/GenBank/DDBJ databases">
        <title>The genome of a short-lived fish provides insights into sex chromosome evolution and the genetic control of aging.</title>
        <authorList>
            <person name="Reichwald K."/>
            <person name="Felder M."/>
            <person name="Petzold A."/>
            <person name="Koch P."/>
            <person name="Groth M."/>
            <person name="Platzer M."/>
        </authorList>
    </citation>
    <scope>NUCLEOTIDE SEQUENCE</scope>
    <source>
        <tissue evidence="2">Brain</tissue>
    </source>
</reference>
<dbReference type="AlphaFoldDB" id="A0A1A8E499"/>
<feature type="non-terminal residue" evidence="2">
    <location>
        <position position="1"/>
    </location>
</feature>
<feature type="transmembrane region" description="Helical" evidence="1">
    <location>
        <begin position="45"/>
        <end position="62"/>
    </location>
</feature>
<proteinExistence type="predicted"/>
<keyword evidence="1" id="KW-1133">Transmembrane helix</keyword>
<name>A0A1A8E499_NOTKA</name>
<gene>
    <name evidence="2" type="primary">Nfu_g_1_008835</name>
</gene>
<accession>A0A1A8E499</accession>
<evidence type="ECO:0000313" key="2">
    <source>
        <dbReference type="EMBL" id="SBQ39909.1"/>
    </source>
</evidence>
<sequence length="64" mass="7681">RTHTHGEAAFQFYDPHLWIRLLENLRAVENVHVCKSGLKTHRFSVVFNWLFILVDYAVFYLITF</sequence>
<keyword evidence="1" id="KW-0472">Membrane</keyword>
<reference evidence="2" key="1">
    <citation type="submission" date="2016-05" db="EMBL/GenBank/DDBJ databases">
        <authorList>
            <person name="Lavstsen T."/>
            <person name="Jespersen J.S."/>
        </authorList>
    </citation>
    <scope>NUCLEOTIDE SEQUENCE</scope>
    <source>
        <tissue evidence="2">Brain</tissue>
    </source>
</reference>